<comment type="caution">
    <text evidence="2">The sequence shown here is derived from an EMBL/GenBank/DDBJ whole genome shotgun (WGS) entry which is preliminary data.</text>
</comment>
<feature type="transmembrane region" description="Helical" evidence="1">
    <location>
        <begin position="70"/>
        <end position="89"/>
    </location>
</feature>
<protein>
    <submittedName>
        <fullName evidence="2">Uncharacterized protein</fullName>
    </submittedName>
</protein>
<feature type="transmembrane region" description="Helical" evidence="1">
    <location>
        <begin position="101"/>
        <end position="119"/>
    </location>
</feature>
<evidence type="ECO:0000313" key="2">
    <source>
        <dbReference type="EMBL" id="MFB9558495.1"/>
    </source>
</evidence>
<dbReference type="EMBL" id="JBHMCT010000023">
    <property type="protein sequence ID" value="MFB9558495.1"/>
    <property type="molecule type" value="Genomic_DNA"/>
</dbReference>
<evidence type="ECO:0000313" key="3">
    <source>
        <dbReference type="Proteomes" id="UP001589716"/>
    </source>
</evidence>
<dbReference type="RefSeq" id="WP_345484537.1">
    <property type="nucleotide sequence ID" value="NZ_BAAAWU010000001.1"/>
</dbReference>
<proteinExistence type="predicted"/>
<keyword evidence="1" id="KW-1133">Transmembrane helix</keyword>
<keyword evidence="3" id="KW-1185">Reference proteome</keyword>
<accession>A0ABV5QY89</accession>
<gene>
    <name evidence="2" type="ORF">ACFFTP_30475</name>
</gene>
<dbReference type="Proteomes" id="UP001589716">
    <property type="component" value="Unassembled WGS sequence"/>
</dbReference>
<evidence type="ECO:0000256" key="1">
    <source>
        <dbReference type="SAM" id="Phobius"/>
    </source>
</evidence>
<name>A0ABV5QY89_9ACTN</name>
<reference evidence="2 3" key="1">
    <citation type="submission" date="2024-09" db="EMBL/GenBank/DDBJ databases">
        <authorList>
            <person name="Sun Q."/>
            <person name="Mori K."/>
        </authorList>
    </citation>
    <scope>NUCLEOTIDE SEQUENCE [LARGE SCALE GENOMIC DNA]</scope>
    <source>
        <strain evidence="2 3">JCM 4414</strain>
    </source>
</reference>
<keyword evidence="1" id="KW-0812">Transmembrane</keyword>
<sequence length="131" mass="13757">MNRAAVRLVVAVWAAGLLVGTVTHTVDLLTEGPFAHRDFAPAWLDLYWSSLALVDPPAAVLLLRGRRAGVDLVLAVLATDLTANAYAVFVLLDGSPAERGGLGRLLAFGLFVLVTAPWVRRAFSPAAAPAG</sequence>
<keyword evidence="1" id="KW-0472">Membrane</keyword>
<feature type="transmembrane region" description="Helical" evidence="1">
    <location>
        <begin position="47"/>
        <end position="63"/>
    </location>
</feature>
<organism evidence="2 3">
    <name type="scientific">Streptomyces roseoviridis</name>
    <dbReference type="NCBI Taxonomy" id="67361"/>
    <lineage>
        <taxon>Bacteria</taxon>
        <taxon>Bacillati</taxon>
        <taxon>Actinomycetota</taxon>
        <taxon>Actinomycetes</taxon>
        <taxon>Kitasatosporales</taxon>
        <taxon>Streptomycetaceae</taxon>
        <taxon>Streptomyces</taxon>
    </lineage>
</organism>